<dbReference type="Pfam" id="PF00078">
    <property type="entry name" value="RVT_1"/>
    <property type="match status" value="1"/>
</dbReference>
<dbReference type="PROSITE" id="PS50878">
    <property type="entry name" value="RT_POL"/>
    <property type="match status" value="1"/>
</dbReference>
<dbReference type="Gene3D" id="3.10.10.10">
    <property type="entry name" value="HIV Type 1 Reverse Transcriptase, subunit A, domain 1"/>
    <property type="match status" value="1"/>
</dbReference>
<dbReference type="SUPFAM" id="SSF56672">
    <property type="entry name" value="DNA/RNA polymerases"/>
    <property type="match status" value="1"/>
</dbReference>
<organism evidence="1 2">
    <name type="scientific">Paramuricea clavata</name>
    <name type="common">Red gorgonian</name>
    <name type="synonym">Violescent sea-whip</name>
    <dbReference type="NCBI Taxonomy" id="317549"/>
    <lineage>
        <taxon>Eukaryota</taxon>
        <taxon>Metazoa</taxon>
        <taxon>Cnidaria</taxon>
        <taxon>Anthozoa</taxon>
        <taxon>Octocorallia</taxon>
        <taxon>Malacalcyonacea</taxon>
        <taxon>Plexauridae</taxon>
        <taxon>Paramuricea</taxon>
    </lineage>
</organism>
<dbReference type="EMBL" id="CACRXK020011086">
    <property type="protein sequence ID" value="CAB4020707.1"/>
    <property type="molecule type" value="Genomic_DNA"/>
</dbReference>
<dbReference type="PANTHER" id="PTHR33050:SF7">
    <property type="entry name" value="RIBONUCLEASE H"/>
    <property type="match status" value="1"/>
</dbReference>
<dbReference type="Proteomes" id="UP001152795">
    <property type="component" value="Unassembled WGS sequence"/>
</dbReference>
<keyword evidence="2" id="KW-1185">Reference proteome</keyword>
<dbReference type="OrthoDB" id="2371919at2759"/>
<accession>A0A6S7ISA1</accession>
<dbReference type="InterPro" id="IPR043128">
    <property type="entry name" value="Rev_trsase/Diguanyl_cyclase"/>
</dbReference>
<reference evidence="1" key="1">
    <citation type="submission" date="2020-04" db="EMBL/GenBank/DDBJ databases">
        <authorList>
            <person name="Alioto T."/>
            <person name="Alioto T."/>
            <person name="Gomez Garrido J."/>
        </authorList>
    </citation>
    <scope>NUCLEOTIDE SEQUENCE</scope>
    <source>
        <strain evidence="1">A484AB</strain>
    </source>
</reference>
<dbReference type="AlphaFoldDB" id="A0A6S7ISA1"/>
<dbReference type="InterPro" id="IPR052055">
    <property type="entry name" value="Hepadnavirus_pol/RT"/>
</dbReference>
<dbReference type="PANTHER" id="PTHR33050">
    <property type="entry name" value="REVERSE TRANSCRIPTASE DOMAIN-CONTAINING PROTEIN"/>
    <property type="match status" value="1"/>
</dbReference>
<evidence type="ECO:0000313" key="2">
    <source>
        <dbReference type="Proteomes" id="UP001152795"/>
    </source>
</evidence>
<dbReference type="CDD" id="cd03714">
    <property type="entry name" value="RT_DIRS1"/>
    <property type="match status" value="1"/>
</dbReference>
<dbReference type="InterPro" id="IPR000477">
    <property type="entry name" value="RT_dom"/>
</dbReference>
<evidence type="ECO:0000313" key="1">
    <source>
        <dbReference type="EMBL" id="CAB4020707.1"/>
    </source>
</evidence>
<name>A0A6S7ISA1_PARCT</name>
<gene>
    <name evidence="1" type="ORF">PACLA_8A029782</name>
</gene>
<sequence length="215" mass="24330">MEGIHMLRDLLKNGDFLVKIDLKEAYLTVPIWKNHQKYLRFLWKDTMLEFACLPFGLATAPKVFTKLLKPVVGAFRQRGIRLIIYLDDTLIMAESHEYSITSCSLNPESPRGARLHSKLPDIITLTLPRDGISGGFDRFKRNDTPTSSRKVAKNLQKVSEIFRSNDNFCTRIVEIPGSPNLLRSGNIPCSYSLQASSKAKKYNFSLPSNLRSPGL</sequence>
<proteinExistence type="predicted"/>
<comment type="caution">
    <text evidence="1">The sequence shown here is derived from an EMBL/GenBank/DDBJ whole genome shotgun (WGS) entry which is preliminary data.</text>
</comment>
<dbReference type="InterPro" id="IPR043502">
    <property type="entry name" value="DNA/RNA_pol_sf"/>
</dbReference>
<dbReference type="Gene3D" id="3.30.70.270">
    <property type="match status" value="1"/>
</dbReference>
<protein>
    <submittedName>
        <fullName evidence="1">Uncharacterized protein</fullName>
    </submittedName>
</protein>